<gene>
    <name evidence="1" type="ORF">ACET3X_002549</name>
</gene>
<keyword evidence="2" id="KW-1185">Reference proteome</keyword>
<sequence length="123" mass="13745">MRLLQYSGSGELSIHSFDDGDVPRYAILSHTWGADRDEVTFADLETGHGKVKPAYEKILFCLPTAPTIKPFSSILYFIRDALPITRSAYNECASQKGRVQQCIPAELSSSSTMRSRHSYQPLC</sequence>
<accession>A0ABR3UQF5</accession>
<name>A0ABR3UQF5_9PLEO</name>
<organism evidence="1 2">
    <name type="scientific">Alternaria dauci</name>
    <dbReference type="NCBI Taxonomy" id="48095"/>
    <lineage>
        <taxon>Eukaryota</taxon>
        <taxon>Fungi</taxon>
        <taxon>Dikarya</taxon>
        <taxon>Ascomycota</taxon>
        <taxon>Pezizomycotina</taxon>
        <taxon>Dothideomycetes</taxon>
        <taxon>Pleosporomycetidae</taxon>
        <taxon>Pleosporales</taxon>
        <taxon>Pleosporineae</taxon>
        <taxon>Pleosporaceae</taxon>
        <taxon>Alternaria</taxon>
        <taxon>Alternaria sect. Porri</taxon>
    </lineage>
</organism>
<dbReference type="RefSeq" id="XP_069309096.1">
    <property type="nucleotide sequence ID" value="XM_069449304.1"/>
</dbReference>
<dbReference type="Proteomes" id="UP001578633">
    <property type="component" value="Chromosome 2"/>
</dbReference>
<protein>
    <recommendedName>
        <fullName evidence="3">Heterokaryon incompatibility domain-containing protein</fullName>
    </recommendedName>
</protein>
<proteinExistence type="predicted"/>
<dbReference type="PANTHER" id="PTHR10622:SF10">
    <property type="entry name" value="HET DOMAIN-CONTAINING PROTEIN"/>
    <property type="match status" value="1"/>
</dbReference>
<dbReference type="EMBL" id="JBHGVX010000002">
    <property type="protein sequence ID" value="KAL1798512.1"/>
    <property type="molecule type" value="Genomic_DNA"/>
</dbReference>
<comment type="caution">
    <text evidence="1">The sequence shown here is derived from an EMBL/GenBank/DDBJ whole genome shotgun (WGS) entry which is preliminary data.</text>
</comment>
<evidence type="ECO:0000313" key="2">
    <source>
        <dbReference type="Proteomes" id="UP001578633"/>
    </source>
</evidence>
<reference evidence="1 2" key="1">
    <citation type="submission" date="2024-09" db="EMBL/GenBank/DDBJ databases">
        <title>T2T genomes of carrot and Alternaria dauci and their utility for understanding host-pathogen interaction during carrot leaf blight disease.</title>
        <authorList>
            <person name="Liu W."/>
            <person name="Xu S."/>
            <person name="Ou C."/>
            <person name="Liu X."/>
            <person name="Zhuang F."/>
            <person name="Deng X.W."/>
        </authorList>
    </citation>
    <scope>NUCLEOTIDE SEQUENCE [LARGE SCALE GENOMIC DNA]</scope>
    <source>
        <strain evidence="1 2">A2016</strain>
    </source>
</reference>
<evidence type="ECO:0008006" key="3">
    <source>
        <dbReference type="Google" id="ProtNLM"/>
    </source>
</evidence>
<dbReference type="GeneID" id="96082871"/>
<dbReference type="PANTHER" id="PTHR10622">
    <property type="entry name" value="HET DOMAIN-CONTAINING PROTEIN"/>
    <property type="match status" value="1"/>
</dbReference>
<evidence type="ECO:0000313" key="1">
    <source>
        <dbReference type="EMBL" id="KAL1798512.1"/>
    </source>
</evidence>